<evidence type="ECO:0000313" key="4">
    <source>
        <dbReference type="Proteomes" id="UP000823883"/>
    </source>
</evidence>
<dbReference type="CDD" id="cd01948">
    <property type="entry name" value="EAL"/>
    <property type="match status" value="1"/>
</dbReference>
<protein>
    <submittedName>
        <fullName evidence="3">EAL domain-containing protein</fullName>
    </submittedName>
</protein>
<reference evidence="3" key="2">
    <citation type="submission" date="2021-04" db="EMBL/GenBank/DDBJ databases">
        <authorList>
            <person name="Gilroy R."/>
        </authorList>
    </citation>
    <scope>NUCLEOTIDE SEQUENCE</scope>
    <source>
        <strain evidence="3">CHK183-5548</strain>
    </source>
</reference>
<dbReference type="Gene3D" id="3.20.20.450">
    <property type="entry name" value="EAL domain"/>
    <property type="match status" value="1"/>
</dbReference>
<feature type="domain" description="EAL" evidence="1">
    <location>
        <begin position="226"/>
        <end position="480"/>
    </location>
</feature>
<dbReference type="Gene3D" id="3.30.70.270">
    <property type="match status" value="2"/>
</dbReference>
<accession>A0A9D2PF74</accession>
<dbReference type="Pfam" id="PF00563">
    <property type="entry name" value="EAL"/>
    <property type="match status" value="1"/>
</dbReference>
<evidence type="ECO:0000313" key="3">
    <source>
        <dbReference type="EMBL" id="HJC48941.1"/>
    </source>
</evidence>
<dbReference type="InterPro" id="IPR035919">
    <property type="entry name" value="EAL_sf"/>
</dbReference>
<dbReference type="SUPFAM" id="SSF55073">
    <property type="entry name" value="Nucleotide cyclase"/>
    <property type="match status" value="2"/>
</dbReference>
<dbReference type="InterPro" id="IPR043128">
    <property type="entry name" value="Rev_trsase/Diguanyl_cyclase"/>
</dbReference>
<dbReference type="SUPFAM" id="SSF141868">
    <property type="entry name" value="EAL domain-like"/>
    <property type="match status" value="1"/>
</dbReference>
<dbReference type="FunFam" id="3.30.70.270:FF:000001">
    <property type="entry name" value="Diguanylate cyclase domain protein"/>
    <property type="match status" value="1"/>
</dbReference>
<dbReference type="Pfam" id="PF00990">
    <property type="entry name" value="GGDEF"/>
    <property type="match status" value="2"/>
</dbReference>
<dbReference type="InterPro" id="IPR001633">
    <property type="entry name" value="EAL_dom"/>
</dbReference>
<reference evidence="3" key="1">
    <citation type="journal article" date="2021" name="PeerJ">
        <title>Extensive microbial diversity within the chicken gut microbiome revealed by metagenomics and culture.</title>
        <authorList>
            <person name="Gilroy R."/>
            <person name="Ravi A."/>
            <person name="Getino M."/>
            <person name="Pursley I."/>
            <person name="Horton D.L."/>
            <person name="Alikhan N.F."/>
            <person name="Baker D."/>
            <person name="Gharbi K."/>
            <person name="Hall N."/>
            <person name="Watson M."/>
            <person name="Adriaenssens E.M."/>
            <person name="Foster-Nyarko E."/>
            <person name="Jarju S."/>
            <person name="Secka A."/>
            <person name="Antonio M."/>
            <person name="Oren A."/>
            <person name="Chaudhuri R.R."/>
            <person name="La Ragione R."/>
            <person name="Hildebrand F."/>
            <person name="Pallen M.J."/>
        </authorList>
    </citation>
    <scope>NUCLEOTIDE SEQUENCE</scope>
    <source>
        <strain evidence="3">CHK183-5548</strain>
    </source>
</reference>
<dbReference type="Proteomes" id="UP000823883">
    <property type="component" value="Unassembled WGS sequence"/>
</dbReference>
<sequence>MKKNVRWGVILLAFCGLAAAVTAVARWNYILAVCLIVLMNCTVMIRQRKYQKQLESLAFVDPVTGGRNLKRFLLDAEAAIREDPDGYMLVSMDVQDFKMINDVYGREEGDRTLAYIYRTIKSRLRNNELLARGNADVFYMLLMRQKEEDAGWRLRGLGGAINSYNEKRQDRYYLELRFGAYVPEPGETDVTGMEEKANIARKSLRRNAAGQCMFYDRKYGQAMREEKELVDGLEKGLENREFQVYLQPKVNLEKMKVDGAEALVRWNHPQKGMLSPAMFVPVFEKYRRISRMDSFVFTEVCRILRRWKQEGRELCRISVNISRQNFENANFIRSCASVCGYEQVECRFIELELTESIFLENPEKARAIIDQIHEAGFTCSLDDFGTGYSSLGLLNDLNVDVIKLDRSFFVGKNNNQRGRNIVETILRLAEQLHISTVAEGIDSTSQAEYLRQSVCDTIQGFVFYEPMPVEEFEKEVYQGKSLGNVGISSDQLTAETQAEQMQSEEEPPKEIMTFLYFPKEDRVIFSALFSPAQKNQYAISHAAQWFADSGFVHEDDRETFLHMLNAERSGSDWVENTLRFSVGTDRYEWLELYINRDSGSSDGGSSVITGVLSNMEEWRAELDRWKEKADRDVLTGLYNRSFFERWVGRQLDGAALDRGALIFIDVDNFKEINDKYGHLVGDEILRFIAQKILGVFRRTDVVARYGGDEYVIFVSSVSREVLKSKLEQLEEIFREPYRSEKITIYITSSIGASYYPEDGLDFRTLLDKADQALYEAKRKGKNQYVVYDPAGAEEE</sequence>
<dbReference type="InterPro" id="IPR052155">
    <property type="entry name" value="Biofilm_reg_signaling"/>
</dbReference>
<dbReference type="AlphaFoldDB" id="A0A9D2PF74"/>
<organism evidence="3 4">
    <name type="scientific">Candidatus Lachnoclostridium pullistercoris</name>
    <dbReference type="NCBI Taxonomy" id="2838632"/>
    <lineage>
        <taxon>Bacteria</taxon>
        <taxon>Bacillati</taxon>
        <taxon>Bacillota</taxon>
        <taxon>Clostridia</taxon>
        <taxon>Lachnospirales</taxon>
        <taxon>Lachnospiraceae</taxon>
    </lineage>
</organism>
<dbReference type="InterPro" id="IPR000160">
    <property type="entry name" value="GGDEF_dom"/>
</dbReference>
<dbReference type="SMART" id="SM00052">
    <property type="entry name" value="EAL"/>
    <property type="match status" value="1"/>
</dbReference>
<dbReference type="PROSITE" id="PS50887">
    <property type="entry name" value="GGDEF"/>
    <property type="match status" value="2"/>
</dbReference>
<dbReference type="PROSITE" id="PS50883">
    <property type="entry name" value="EAL"/>
    <property type="match status" value="1"/>
</dbReference>
<name>A0A9D2PF74_9FIRM</name>
<dbReference type="EMBL" id="DWWL01000085">
    <property type="protein sequence ID" value="HJC48941.1"/>
    <property type="molecule type" value="Genomic_DNA"/>
</dbReference>
<gene>
    <name evidence="3" type="ORF">IAA04_12905</name>
</gene>
<feature type="non-terminal residue" evidence="3">
    <location>
        <position position="795"/>
    </location>
</feature>
<dbReference type="CDD" id="cd01949">
    <property type="entry name" value="GGDEF"/>
    <property type="match status" value="1"/>
</dbReference>
<dbReference type="PANTHER" id="PTHR44757">
    <property type="entry name" value="DIGUANYLATE CYCLASE DGCP"/>
    <property type="match status" value="1"/>
</dbReference>
<dbReference type="NCBIfam" id="TIGR00254">
    <property type="entry name" value="GGDEF"/>
    <property type="match status" value="2"/>
</dbReference>
<evidence type="ECO:0000259" key="1">
    <source>
        <dbReference type="PROSITE" id="PS50883"/>
    </source>
</evidence>
<dbReference type="PANTHER" id="PTHR44757:SF2">
    <property type="entry name" value="BIOFILM ARCHITECTURE MAINTENANCE PROTEIN MBAA"/>
    <property type="match status" value="1"/>
</dbReference>
<proteinExistence type="predicted"/>
<comment type="caution">
    <text evidence="3">The sequence shown here is derived from an EMBL/GenBank/DDBJ whole genome shotgun (WGS) entry which is preliminary data.</text>
</comment>
<dbReference type="InterPro" id="IPR029787">
    <property type="entry name" value="Nucleotide_cyclase"/>
</dbReference>
<feature type="domain" description="GGDEF" evidence="2">
    <location>
        <begin position="657"/>
        <end position="789"/>
    </location>
</feature>
<feature type="domain" description="GGDEF" evidence="2">
    <location>
        <begin position="85"/>
        <end position="217"/>
    </location>
</feature>
<evidence type="ECO:0000259" key="2">
    <source>
        <dbReference type="PROSITE" id="PS50887"/>
    </source>
</evidence>
<dbReference type="SMART" id="SM00267">
    <property type="entry name" value="GGDEF"/>
    <property type="match status" value="2"/>
</dbReference>